<feature type="transmembrane region" description="Helical" evidence="2">
    <location>
        <begin position="401"/>
        <end position="422"/>
    </location>
</feature>
<gene>
    <name evidence="4" type="ORF">FHW18_000189</name>
</gene>
<evidence type="ECO:0000313" key="5">
    <source>
        <dbReference type="Proteomes" id="UP000542125"/>
    </source>
</evidence>
<evidence type="ECO:0000256" key="2">
    <source>
        <dbReference type="SAM" id="Phobius"/>
    </source>
</evidence>
<reference evidence="4 5" key="1">
    <citation type="submission" date="2020-07" db="EMBL/GenBank/DDBJ databases">
        <title>Genomic Encyclopedia of Type Strains, Phase IV (KMG-V): Genome sequencing to study the core and pangenomes of soil and plant-associated prokaryotes.</title>
        <authorList>
            <person name="Whitman W."/>
        </authorList>
    </citation>
    <scope>NUCLEOTIDE SEQUENCE [LARGE SCALE GENOMIC DNA]</scope>
    <source>
        <strain evidence="4 5">SAS40</strain>
    </source>
</reference>
<dbReference type="AlphaFoldDB" id="A0A7Y9IQY0"/>
<protein>
    <recommendedName>
        <fullName evidence="3">eCIS core domain-containing protein</fullName>
    </recommendedName>
</protein>
<dbReference type="EMBL" id="JACBYR010000001">
    <property type="protein sequence ID" value="NYE80918.1"/>
    <property type="molecule type" value="Genomic_DNA"/>
</dbReference>
<feature type="compositionally biased region" description="Low complexity" evidence="1">
    <location>
        <begin position="235"/>
        <end position="254"/>
    </location>
</feature>
<feature type="compositionally biased region" description="Pro residues" evidence="1">
    <location>
        <begin position="582"/>
        <end position="601"/>
    </location>
</feature>
<dbReference type="InterPro" id="IPR025295">
    <property type="entry name" value="eCIS_core_dom"/>
</dbReference>
<keyword evidence="2" id="KW-0812">Transmembrane</keyword>
<accession>A0A7Y9IQY0</accession>
<sequence>MASLEQEADRFADAHVRAGPVAAPALSRGAARHVATDTNPLMQATVAAGVATPHEPVPHGVLQKFSPTLRPELSHARLHRGADAQALARTAGAHAFAHGADIVLGPSASDLHGAASRHVLAHELAHVVQQSPWSGRRAVMRTLFSMKTYVAAMNRKPEPDWATAAEHLNGEPETVIRQVLKNLSRAHRAKLHEAARTWPGLCSNIGQMTEADYLLERGPAAATGERVADVCNRPAAQAAGPQAASPTQPAQPAPIVTPGELTQKDADDCSPLYQHKLCVYIVGGFNGDRSGVETPAQMAEYNKSCRKESAYTGPDVDLSAEDRIAMKAPKCPRGDADTARERAAAARLSDAIRRSVKYMPAGAGDQLLALLTDKMFIGSLVAAVGVYLALWLFPEPVFTKLAAAATTIAVLSTGVFTVSTIMNLAEAWSDVMTASEAATADAQIEQAAEQFGKRMGAVTVDLLVFLASLLIGGKLPTPKGLPPAAKALTDAERLLATAPKGGVVLDTPMGKLLPFEAPAASPAAPRAPSASSGMSGPTAGRAATAVQFRPNADVMPARPGPRLVQPAPAEPAPLTNLRHLPVPKPRPAPVKPAPAVEPPAPAANRQPVPVPLAPGAGAQPSAPPTTQPQPQPQPQPRRRPPFVLRLPQQKAPHLARYRGNLGVLQSDPNYQRGNPGQLEAWHMALRLGGSHGIPSGVYDRGHRMGFVGEEGERRIRVPNWSRTGPKAMEVDHIIELQVTPQSMRALYNEPDNFELLDRAANGSSGPQLSANIAAERAIQVAYDPALANQVIRFDSVVMAGGFDGERWSIDAIRAGQQLNYYENNHAP</sequence>
<evidence type="ECO:0000313" key="4">
    <source>
        <dbReference type="EMBL" id="NYE80918.1"/>
    </source>
</evidence>
<proteinExistence type="predicted"/>
<name>A0A7Y9IQY0_9BURK</name>
<feature type="compositionally biased region" description="Low complexity" evidence="1">
    <location>
        <begin position="602"/>
        <end position="620"/>
    </location>
</feature>
<feature type="domain" description="eCIS core" evidence="3">
    <location>
        <begin position="56"/>
        <end position="131"/>
    </location>
</feature>
<dbReference type="Proteomes" id="UP000542125">
    <property type="component" value="Unassembled WGS sequence"/>
</dbReference>
<feature type="region of interest" description="Disordered" evidence="1">
    <location>
        <begin position="235"/>
        <end position="257"/>
    </location>
</feature>
<feature type="transmembrane region" description="Helical" evidence="2">
    <location>
        <begin position="375"/>
        <end position="394"/>
    </location>
</feature>
<keyword evidence="2" id="KW-1133">Transmembrane helix</keyword>
<comment type="caution">
    <text evidence="4">The sequence shown here is derived from an EMBL/GenBank/DDBJ whole genome shotgun (WGS) entry which is preliminary data.</text>
</comment>
<feature type="compositionally biased region" description="Low complexity" evidence="1">
    <location>
        <begin position="519"/>
        <end position="540"/>
    </location>
</feature>
<keyword evidence="2" id="KW-0472">Membrane</keyword>
<dbReference type="RefSeq" id="WP_179582456.1">
    <property type="nucleotide sequence ID" value="NZ_JACBYR010000001.1"/>
</dbReference>
<feature type="compositionally biased region" description="Pro residues" evidence="1">
    <location>
        <begin position="621"/>
        <end position="635"/>
    </location>
</feature>
<evidence type="ECO:0000256" key="1">
    <source>
        <dbReference type="SAM" id="MobiDB-lite"/>
    </source>
</evidence>
<organism evidence="4 5">
    <name type="scientific">Pigmentiphaga litoralis</name>
    <dbReference type="NCBI Taxonomy" id="516702"/>
    <lineage>
        <taxon>Bacteria</taxon>
        <taxon>Pseudomonadati</taxon>
        <taxon>Pseudomonadota</taxon>
        <taxon>Betaproteobacteria</taxon>
        <taxon>Burkholderiales</taxon>
        <taxon>Alcaligenaceae</taxon>
        <taxon>Pigmentiphaga</taxon>
    </lineage>
</organism>
<dbReference type="Pfam" id="PF13699">
    <property type="entry name" value="eCIS_core"/>
    <property type="match status" value="1"/>
</dbReference>
<feature type="region of interest" description="Disordered" evidence="1">
    <location>
        <begin position="519"/>
        <end position="640"/>
    </location>
</feature>
<evidence type="ECO:0000259" key="3">
    <source>
        <dbReference type="Pfam" id="PF13699"/>
    </source>
</evidence>
<keyword evidence="5" id="KW-1185">Reference proteome</keyword>